<evidence type="ECO:0000259" key="8">
    <source>
        <dbReference type="PROSITE" id="PS50011"/>
    </source>
</evidence>
<dbReference type="PANTHER" id="PTHR22974:SF21">
    <property type="entry name" value="DUAL SPECIFICITY PROTEIN KINASE TTK"/>
    <property type="match status" value="1"/>
</dbReference>
<dbReference type="GO" id="GO:0005634">
    <property type="term" value="C:nucleus"/>
    <property type="evidence" value="ECO:0007669"/>
    <property type="project" value="TreeGrafter"/>
</dbReference>
<evidence type="ECO:0000256" key="3">
    <source>
        <dbReference type="ARBA" id="ARBA00022741"/>
    </source>
</evidence>
<dbReference type="EMBL" id="ML014207">
    <property type="protein sequence ID" value="RKP00613.1"/>
    <property type="molecule type" value="Genomic_DNA"/>
</dbReference>
<dbReference type="SUPFAM" id="SSF56112">
    <property type="entry name" value="Protein kinase-like (PK-like)"/>
    <property type="match status" value="1"/>
</dbReference>
<dbReference type="InterPro" id="IPR011009">
    <property type="entry name" value="Kinase-like_dom_sf"/>
</dbReference>
<dbReference type="GO" id="GO:0004674">
    <property type="term" value="F:protein serine/threonine kinase activity"/>
    <property type="evidence" value="ECO:0007669"/>
    <property type="project" value="UniProtKB-KW"/>
</dbReference>
<dbReference type="Pfam" id="PF00069">
    <property type="entry name" value="Pkinase"/>
    <property type="match status" value="1"/>
</dbReference>
<dbReference type="PROSITE" id="PS00107">
    <property type="entry name" value="PROTEIN_KINASE_ATP"/>
    <property type="match status" value="1"/>
</dbReference>
<keyword evidence="5 6" id="KW-0067">ATP-binding</keyword>
<dbReference type="GO" id="GO:0033316">
    <property type="term" value="P:meiotic spindle assembly checkpoint signaling"/>
    <property type="evidence" value="ECO:0007669"/>
    <property type="project" value="TreeGrafter"/>
</dbReference>
<organism evidence="9 10">
    <name type="scientific">Caulochytrium protostelioides</name>
    <dbReference type="NCBI Taxonomy" id="1555241"/>
    <lineage>
        <taxon>Eukaryota</taxon>
        <taxon>Fungi</taxon>
        <taxon>Fungi incertae sedis</taxon>
        <taxon>Chytridiomycota</taxon>
        <taxon>Chytridiomycota incertae sedis</taxon>
        <taxon>Chytridiomycetes</taxon>
        <taxon>Caulochytriales</taxon>
        <taxon>Caulochytriaceae</taxon>
        <taxon>Caulochytrium</taxon>
    </lineage>
</organism>
<proteinExistence type="inferred from homology"/>
<feature type="non-terminal residue" evidence="9">
    <location>
        <position position="1"/>
    </location>
</feature>
<dbReference type="Proteomes" id="UP000274922">
    <property type="component" value="Unassembled WGS sequence"/>
</dbReference>
<dbReference type="InterPro" id="IPR000719">
    <property type="entry name" value="Prot_kinase_dom"/>
</dbReference>
<evidence type="ECO:0000256" key="5">
    <source>
        <dbReference type="ARBA" id="ARBA00022840"/>
    </source>
</evidence>
<dbReference type="InterPro" id="IPR017441">
    <property type="entry name" value="Protein_kinase_ATP_BS"/>
</dbReference>
<evidence type="ECO:0000256" key="2">
    <source>
        <dbReference type="ARBA" id="ARBA00022679"/>
    </source>
</evidence>
<dbReference type="GO" id="GO:0007094">
    <property type="term" value="P:mitotic spindle assembly checkpoint signaling"/>
    <property type="evidence" value="ECO:0007669"/>
    <property type="project" value="TreeGrafter"/>
</dbReference>
<dbReference type="STRING" id="1555241.A0A4P9X629"/>
<evidence type="ECO:0000256" key="6">
    <source>
        <dbReference type="PROSITE-ProRule" id="PRU10141"/>
    </source>
</evidence>
<evidence type="ECO:0000313" key="10">
    <source>
        <dbReference type="Proteomes" id="UP000274922"/>
    </source>
</evidence>
<comment type="similarity">
    <text evidence="7">Belongs to the protein kinase superfamily.</text>
</comment>
<evidence type="ECO:0000256" key="4">
    <source>
        <dbReference type="ARBA" id="ARBA00022777"/>
    </source>
</evidence>
<feature type="domain" description="Protein kinase" evidence="8">
    <location>
        <begin position="1"/>
        <end position="273"/>
    </location>
</feature>
<dbReference type="GO" id="GO:0034501">
    <property type="term" value="P:protein localization to kinetochore"/>
    <property type="evidence" value="ECO:0007669"/>
    <property type="project" value="TreeGrafter"/>
</dbReference>
<dbReference type="AlphaFoldDB" id="A0A4P9X629"/>
<gene>
    <name evidence="9" type="ORF">CXG81DRAFT_1723</name>
</gene>
<dbReference type="PANTHER" id="PTHR22974">
    <property type="entry name" value="MIXED LINEAGE PROTEIN KINASE"/>
    <property type="match status" value="1"/>
</dbReference>
<dbReference type="FunFam" id="1.10.510.10:FF:000224">
    <property type="entry name" value="serine/threonine-protein kinase mph1 isoform X1"/>
    <property type="match status" value="1"/>
</dbReference>
<keyword evidence="3 6" id="KW-0547">Nucleotide-binding</keyword>
<evidence type="ECO:0000256" key="1">
    <source>
        <dbReference type="ARBA" id="ARBA00022527"/>
    </source>
</evidence>
<dbReference type="GO" id="GO:0005524">
    <property type="term" value="F:ATP binding"/>
    <property type="evidence" value="ECO:0007669"/>
    <property type="project" value="UniProtKB-UniRule"/>
</dbReference>
<dbReference type="InterPro" id="IPR008271">
    <property type="entry name" value="Ser/Thr_kinase_AS"/>
</dbReference>
<evidence type="ECO:0000313" key="9">
    <source>
        <dbReference type="EMBL" id="RKP00613.1"/>
    </source>
</evidence>
<evidence type="ECO:0000256" key="7">
    <source>
        <dbReference type="RuleBase" id="RU000304"/>
    </source>
</evidence>
<dbReference type="GO" id="GO:0000776">
    <property type="term" value="C:kinetochore"/>
    <property type="evidence" value="ECO:0007669"/>
    <property type="project" value="TreeGrafter"/>
</dbReference>
<keyword evidence="1 7" id="KW-0723">Serine/threonine-protein kinase</keyword>
<keyword evidence="10" id="KW-1185">Reference proteome</keyword>
<dbReference type="PROSITE" id="PS00108">
    <property type="entry name" value="PROTEIN_KINASE_ST"/>
    <property type="match status" value="1"/>
</dbReference>
<feature type="non-terminal residue" evidence="9">
    <location>
        <position position="273"/>
    </location>
</feature>
<feature type="binding site" evidence="6">
    <location>
        <position position="24"/>
    </location>
    <ligand>
        <name>ATP</name>
        <dbReference type="ChEBI" id="CHEBI:30616"/>
    </ligand>
</feature>
<reference evidence="10" key="1">
    <citation type="journal article" date="2018" name="Nat. Microbiol.">
        <title>Leveraging single-cell genomics to expand the fungal tree of life.</title>
        <authorList>
            <person name="Ahrendt S.R."/>
            <person name="Quandt C.A."/>
            <person name="Ciobanu D."/>
            <person name="Clum A."/>
            <person name="Salamov A."/>
            <person name="Andreopoulos B."/>
            <person name="Cheng J.F."/>
            <person name="Woyke T."/>
            <person name="Pelin A."/>
            <person name="Henrissat B."/>
            <person name="Reynolds N.K."/>
            <person name="Benny G.L."/>
            <person name="Smith M.E."/>
            <person name="James T.Y."/>
            <person name="Grigoriev I.V."/>
        </authorList>
    </citation>
    <scope>NUCLEOTIDE SEQUENCE [LARGE SCALE GENOMIC DNA]</scope>
    <source>
        <strain evidence="10">ATCC 52028</strain>
    </source>
</reference>
<dbReference type="PROSITE" id="PS50011">
    <property type="entry name" value="PROTEIN_KINASE_DOM"/>
    <property type="match status" value="1"/>
</dbReference>
<protein>
    <recommendedName>
        <fullName evidence="8">Protein kinase domain-containing protein</fullName>
    </recommendedName>
</protein>
<dbReference type="Gene3D" id="1.10.510.10">
    <property type="entry name" value="Transferase(Phosphotransferase) domain 1"/>
    <property type="match status" value="1"/>
</dbReference>
<keyword evidence="2" id="KW-0808">Transferase</keyword>
<dbReference type="SMART" id="SM00220">
    <property type="entry name" value="S_TKc"/>
    <property type="match status" value="1"/>
</dbReference>
<dbReference type="GO" id="GO:0007059">
    <property type="term" value="P:chromosome segregation"/>
    <property type="evidence" value="ECO:0007669"/>
    <property type="project" value="TreeGrafter"/>
</dbReference>
<dbReference type="GO" id="GO:0004712">
    <property type="term" value="F:protein serine/threonine/tyrosine kinase activity"/>
    <property type="evidence" value="ECO:0007669"/>
    <property type="project" value="TreeGrafter"/>
</dbReference>
<keyword evidence="4" id="KW-0418">Kinase</keyword>
<dbReference type="OrthoDB" id="20524at2759"/>
<accession>A0A4P9X629</accession>
<sequence>IGRGASSKVFLVLSESDGRLLAMKKVRLRGQDPHVVQSYRNETELLSRLACHERIIRLVHVYEDVAAQTLYILLEYGEIDLAHLLAKEERHGLLSMNFVRLYWEHMLLAVHALHEANVIHSDLKPANFLLVQGSLKLIDFGISKAIATDTTNIHRENQTGTINYMPPEAMTWVEGPAGTASRRVTLGRASDVWSLGCILYQMVFGRPPFAHIEPILTRLQCIVNPQYRINLTLPPTAAQSGGLDPLLRDVIERCLVHRAADRATIPALLAHPF</sequence>
<dbReference type="Gene3D" id="3.30.200.20">
    <property type="entry name" value="Phosphorylase Kinase, domain 1"/>
    <property type="match status" value="1"/>
</dbReference>
<name>A0A4P9X629_9FUNG</name>